<dbReference type="InterPro" id="IPR012094">
    <property type="entry name" value="tRNA_Ile_lys_synt"/>
</dbReference>
<dbReference type="InterPro" id="IPR012796">
    <property type="entry name" value="Lysidine-tRNA-synth_C"/>
</dbReference>
<dbReference type="Proteomes" id="UP001209107">
    <property type="component" value="Unassembled WGS sequence"/>
</dbReference>
<dbReference type="SMART" id="SM00977">
    <property type="entry name" value="TilS_C"/>
    <property type="match status" value="1"/>
</dbReference>
<keyword evidence="12" id="KW-1185">Reference proteome</keyword>
<evidence type="ECO:0000256" key="9">
    <source>
        <dbReference type="SAM" id="Coils"/>
    </source>
</evidence>
<comment type="function">
    <text evidence="8">Ligates lysine onto the cytidine present at position 34 of the AUA codon-specific tRNA(Ile) that contains the anticodon CAU, in an ATP-dependent manner. Cytidine is converted to lysidine, thus changing the amino acid specificity of the tRNA from methionine to isoleucine.</text>
</comment>
<comment type="domain">
    <text evidence="8">The N-terminal region contains the highly conserved SGGXDS motif, predicted to be a P-loop motif involved in ATP binding.</text>
</comment>
<keyword evidence="2 8" id="KW-0963">Cytoplasm</keyword>
<evidence type="ECO:0000256" key="4">
    <source>
        <dbReference type="ARBA" id="ARBA00022694"/>
    </source>
</evidence>
<dbReference type="Gene3D" id="3.40.50.620">
    <property type="entry name" value="HUPs"/>
    <property type="match status" value="1"/>
</dbReference>
<dbReference type="Pfam" id="PF01171">
    <property type="entry name" value="ATP_bind_3"/>
    <property type="match status" value="1"/>
</dbReference>
<evidence type="ECO:0000256" key="8">
    <source>
        <dbReference type="HAMAP-Rule" id="MF_01161"/>
    </source>
</evidence>
<dbReference type="HAMAP" id="MF_01161">
    <property type="entry name" value="tRNA_Ile_lys_synt"/>
    <property type="match status" value="1"/>
</dbReference>
<evidence type="ECO:0000256" key="3">
    <source>
        <dbReference type="ARBA" id="ARBA00022598"/>
    </source>
</evidence>
<feature type="coiled-coil region" evidence="9">
    <location>
        <begin position="217"/>
        <end position="251"/>
    </location>
</feature>
<evidence type="ECO:0000256" key="6">
    <source>
        <dbReference type="ARBA" id="ARBA00022840"/>
    </source>
</evidence>
<dbReference type="CDD" id="cd01992">
    <property type="entry name" value="TilS_N"/>
    <property type="match status" value="1"/>
</dbReference>
<dbReference type="InterPro" id="IPR011063">
    <property type="entry name" value="TilS/TtcA_N"/>
</dbReference>
<dbReference type="PANTHER" id="PTHR43033">
    <property type="entry name" value="TRNA(ILE)-LYSIDINE SYNTHASE-RELATED"/>
    <property type="match status" value="1"/>
</dbReference>
<evidence type="ECO:0000256" key="2">
    <source>
        <dbReference type="ARBA" id="ARBA00022490"/>
    </source>
</evidence>
<keyword evidence="4 8" id="KW-0819">tRNA processing</keyword>
<comment type="subcellular location">
    <subcellularLocation>
        <location evidence="1 8">Cytoplasm</location>
    </subcellularLocation>
</comment>
<dbReference type="EMBL" id="JAPCHZ010000002">
    <property type="protein sequence ID" value="MCW4451931.1"/>
    <property type="molecule type" value="Genomic_DNA"/>
</dbReference>
<dbReference type="EC" id="6.3.4.19" evidence="8"/>
<gene>
    <name evidence="8 11" type="primary">tilS</name>
    <name evidence="11" type="ORF">OK344_06875</name>
</gene>
<dbReference type="InterPro" id="IPR012795">
    <property type="entry name" value="tRNA_Ile_lys_synt_N"/>
</dbReference>
<keyword evidence="9" id="KW-0175">Coiled coil</keyword>
<evidence type="ECO:0000256" key="7">
    <source>
        <dbReference type="ARBA" id="ARBA00048539"/>
    </source>
</evidence>
<dbReference type="InterPro" id="IPR014729">
    <property type="entry name" value="Rossmann-like_a/b/a_fold"/>
</dbReference>
<dbReference type="NCBIfam" id="TIGR02433">
    <property type="entry name" value="lysidine_TilS_C"/>
    <property type="match status" value="1"/>
</dbReference>
<protein>
    <recommendedName>
        <fullName evidence="8">tRNA(Ile)-lysidine synthase</fullName>
        <ecNumber evidence="8">6.3.4.19</ecNumber>
    </recommendedName>
    <alternativeName>
        <fullName evidence="8">tRNA(Ile)-2-lysyl-cytidine synthase</fullName>
    </alternativeName>
    <alternativeName>
        <fullName evidence="8">tRNA(Ile)-lysidine synthetase</fullName>
    </alternativeName>
</protein>
<comment type="catalytic activity">
    <reaction evidence="7 8">
        <text>cytidine(34) in tRNA(Ile2) + L-lysine + ATP = lysidine(34) in tRNA(Ile2) + AMP + diphosphate + H(+)</text>
        <dbReference type="Rhea" id="RHEA:43744"/>
        <dbReference type="Rhea" id="RHEA-COMP:10625"/>
        <dbReference type="Rhea" id="RHEA-COMP:10670"/>
        <dbReference type="ChEBI" id="CHEBI:15378"/>
        <dbReference type="ChEBI" id="CHEBI:30616"/>
        <dbReference type="ChEBI" id="CHEBI:32551"/>
        <dbReference type="ChEBI" id="CHEBI:33019"/>
        <dbReference type="ChEBI" id="CHEBI:82748"/>
        <dbReference type="ChEBI" id="CHEBI:83665"/>
        <dbReference type="ChEBI" id="CHEBI:456215"/>
        <dbReference type="EC" id="6.3.4.19"/>
    </reaction>
</comment>
<comment type="caution">
    <text evidence="11">The sequence shown here is derived from an EMBL/GenBank/DDBJ whole genome shotgun (WGS) entry which is preliminary data.</text>
</comment>
<keyword evidence="5 8" id="KW-0547">Nucleotide-binding</keyword>
<name>A0ABT3JMI8_9FLAO</name>
<dbReference type="GO" id="GO:0032267">
    <property type="term" value="F:tRNA(Ile)-lysidine synthase activity"/>
    <property type="evidence" value="ECO:0007669"/>
    <property type="project" value="UniProtKB-EC"/>
</dbReference>
<evidence type="ECO:0000313" key="12">
    <source>
        <dbReference type="Proteomes" id="UP001209107"/>
    </source>
</evidence>
<dbReference type="NCBIfam" id="TIGR02432">
    <property type="entry name" value="lysidine_TilS_N"/>
    <property type="match status" value="1"/>
</dbReference>
<organism evidence="11 12">
    <name type="scientific">Kaistella yananensis</name>
    <dbReference type="NCBI Taxonomy" id="2989820"/>
    <lineage>
        <taxon>Bacteria</taxon>
        <taxon>Pseudomonadati</taxon>
        <taxon>Bacteroidota</taxon>
        <taxon>Flavobacteriia</taxon>
        <taxon>Flavobacteriales</taxon>
        <taxon>Weeksellaceae</taxon>
        <taxon>Chryseobacterium group</taxon>
        <taxon>Kaistella</taxon>
    </lineage>
</organism>
<evidence type="ECO:0000256" key="1">
    <source>
        <dbReference type="ARBA" id="ARBA00004496"/>
    </source>
</evidence>
<accession>A0ABT3JMI8</accession>
<reference evidence="11 12" key="1">
    <citation type="submission" date="2022-10" db="EMBL/GenBank/DDBJ databases">
        <title>Kaistella sp. BT-6-1-3.</title>
        <authorList>
            <person name="Ai J."/>
            <person name="Deng Z."/>
        </authorList>
    </citation>
    <scope>NUCLEOTIDE SEQUENCE [LARGE SCALE GENOMIC DNA]</scope>
    <source>
        <strain evidence="11 12">BT6-1-3</strain>
    </source>
</reference>
<dbReference type="SUPFAM" id="SSF56037">
    <property type="entry name" value="PheT/TilS domain"/>
    <property type="match status" value="1"/>
</dbReference>
<dbReference type="PANTHER" id="PTHR43033:SF1">
    <property type="entry name" value="TRNA(ILE)-LYSIDINE SYNTHASE-RELATED"/>
    <property type="match status" value="1"/>
</dbReference>
<comment type="similarity">
    <text evidence="8">Belongs to the tRNA(Ile)-lysidine synthase family.</text>
</comment>
<sequence>MLTQKTFEAALRNLHRNNTWSTYLLAVSGGADSMVLLHLFKNLGLHFEVAHVNYKLRGKDSEDDRETVEDFCLENNIAFHLYEVSEKDNQPENSIQNWARNLRYTFFRKIQEERKLQHLVTAHHLNDQLETFLINLSKASGITGLSGMPANENQILRPLLQFSKDEIYAFAAEDEVKFREDLSNKKNDYLRNFIRNEITPKLFETNDHFLENFAKSLNYLNQVKTFAEEKIEEIERQIISEKENLILIQKAEFSKQSDFVKFEILKKFSFDDEKEFPKIFSAETGKVFHAPNFQLTVDREYFVLTKKICEKSNLPNSDEEIIVAESLDIIKHHTFSLSRFISAESKVSSDVKWIFDGDKLQFPLKIRRKKQGDLFFPIGMIGKKTVSKFFKDEKIPILAQQKIWLLCDGQDNVLGVIPSRQDRRFAAEVHSNSKITVIF</sequence>
<evidence type="ECO:0000313" key="11">
    <source>
        <dbReference type="EMBL" id="MCW4451931.1"/>
    </source>
</evidence>
<keyword evidence="6 8" id="KW-0067">ATP-binding</keyword>
<evidence type="ECO:0000259" key="10">
    <source>
        <dbReference type="SMART" id="SM00977"/>
    </source>
</evidence>
<dbReference type="RefSeq" id="WP_265144087.1">
    <property type="nucleotide sequence ID" value="NZ_JAPCHZ010000002.1"/>
</dbReference>
<evidence type="ECO:0000256" key="5">
    <source>
        <dbReference type="ARBA" id="ARBA00022741"/>
    </source>
</evidence>
<keyword evidence="3 8" id="KW-0436">Ligase</keyword>
<dbReference type="SUPFAM" id="SSF52402">
    <property type="entry name" value="Adenine nucleotide alpha hydrolases-like"/>
    <property type="match status" value="1"/>
</dbReference>
<feature type="binding site" evidence="8">
    <location>
        <begin position="28"/>
        <end position="33"/>
    </location>
    <ligand>
        <name>ATP</name>
        <dbReference type="ChEBI" id="CHEBI:30616"/>
    </ligand>
</feature>
<proteinExistence type="inferred from homology"/>
<feature type="domain" description="Lysidine-tRNA(Ile) synthetase C-terminal" evidence="10">
    <location>
        <begin position="364"/>
        <end position="437"/>
    </location>
</feature>